<keyword evidence="4" id="KW-0808">Transferase</keyword>
<dbReference type="InterPro" id="IPR011712">
    <property type="entry name" value="Sig_transdc_His_kin_sub3_dim/P"/>
</dbReference>
<evidence type="ECO:0000256" key="3">
    <source>
        <dbReference type="ARBA" id="ARBA00022553"/>
    </source>
</evidence>
<dbReference type="EMBL" id="BMPI01000029">
    <property type="protein sequence ID" value="GGM47212.1"/>
    <property type="molecule type" value="Genomic_DNA"/>
</dbReference>
<sequence length="377" mass="39522">MHRRLLIALDGLAAAIAAVAFVLTAVAGQHGAAAWARGLLAAAAALPIAAVRIRPRLVFGVVLAASLGWSMLDLAQLPFAAAGYAMFHCSSVTPRPRRVRTVTAVLASLGGLGLLTAVGSPRGVPGWWIGRPQALALLAAVLACAWTAGQIVRDRRLSAQRAAEQAARGAVAEERLRIARELHDSVAHSMGVIAIKAAVAGHVADRRPDEVRDALRVIETTSKGALAEMRYLLGVLRREGEPETAPPGMAALPALTRRAATAGVTVDVTLRDTERLPAALELPVYRIVQEALTNVVKHAAPTRCRVGVTAEEREVSVEVCDDGRPEGGVPPGPRLGGHGLVGMRERIAAYGGTFSAGPRPEGGFRVLATIPYHEEPA</sequence>
<dbReference type="InterPro" id="IPR003594">
    <property type="entry name" value="HATPase_dom"/>
</dbReference>
<accession>A0A917U000</accession>
<dbReference type="Proteomes" id="UP000642070">
    <property type="component" value="Unassembled WGS sequence"/>
</dbReference>
<keyword evidence="9" id="KW-0812">Transmembrane</keyword>
<dbReference type="InterPro" id="IPR050482">
    <property type="entry name" value="Sensor_HK_TwoCompSys"/>
</dbReference>
<keyword evidence="9" id="KW-1133">Transmembrane helix</keyword>
<dbReference type="PANTHER" id="PTHR24421:SF10">
    <property type="entry name" value="NITRATE_NITRITE SENSOR PROTEIN NARQ"/>
    <property type="match status" value="1"/>
</dbReference>
<feature type="transmembrane region" description="Helical" evidence="9">
    <location>
        <begin position="57"/>
        <end position="87"/>
    </location>
</feature>
<dbReference type="CDD" id="cd16917">
    <property type="entry name" value="HATPase_UhpB-NarQ-NarX-like"/>
    <property type="match status" value="1"/>
</dbReference>
<dbReference type="GO" id="GO:0046983">
    <property type="term" value="F:protein dimerization activity"/>
    <property type="evidence" value="ECO:0007669"/>
    <property type="project" value="InterPro"/>
</dbReference>
<evidence type="ECO:0000256" key="4">
    <source>
        <dbReference type="ARBA" id="ARBA00022679"/>
    </source>
</evidence>
<evidence type="ECO:0000256" key="5">
    <source>
        <dbReference type="ARBA" id="ARBA00022741"/>
    </source>
</evidence>
<comment type="caution">
    <text evidence="11">The sequence shown here is derived from an EMBL/GenBank/DDBJ whole genome shotgun (WGS) entry which is preliminary data.</text>
</comment>
<dbReference type="Gene3D" id="3.30.565.10">
    <property type="entry name" value="Histidine kinase-like ATPase, C-terminal domain"/>
    <property type="match status" value="1"/>
</dbReference>
<protein>
    <recommendedName>
        <fullName evidence="2">histidine kinase</fullName>
        <ecNumber evidence="2">2.7.13.3</ecNumber>
    </recommendedName>
</protein>
<dbReference type="Pfam" id="PF07730">
    <property type="entry name" value="HisKA_3"/>
    <property type="match status" value="1"/>
</dbReference>
<keyword evidence="9" id="KW-0472">Membrane</keyword>
<dbReference type="AlphaFoldDB" id="A0A917U000"/>
<gene>
    <name evidence="11" type="ORF">GCM10007977_056080</name>
</gene>
<name>A0A917U000_9ACTN</name>
<evidence type="ECO:0000256" key="9">
    <source>
        <dbReference type="SAM" id="Phobius"/>
    </source>
</evidence>
<dbReference type="GO" id="GO:0000155">
    <property type="term" value="F:phosphorelay sensor kinase activity"/>
    <property type="evidence" value="ECO:0007669"/>
    <property type="project" value="InterPro"/>
</dbReference>
<evidence type="ECO:0000256" key="8">
    <source>
        <dbReference type="ARBA" id="ARBA00023012"/>
    </source>
</evidence>
<keyword evidence="12" id="KW-1185">Reference proteome</keyword>
<comment type="catalytic activity">
    <reaction evidence="1">
        <text>ATP + protein L-histidine = ADP + protein N-phospho-L-histidine.</text>
        <dbReference type="EC" id="2.7.13.3"/>
    </reaction>
</comment>
<reference evidence="11" key="1">
    <citation type="journal article" date="2014" name="Int. J. Syst. Evol. Microbiol.">
        <title>Complete genome sequence of Corynebacterium casei LMG S-19264T (=DSM 44701T), isolated from a smear-ripened cheese.</title>
        <authorList>
            <consortium name="US DOE Joint Genome Institute (JGI-PGF)"/>
            <person name="Walter F."/>
            <person name="Albersmeier A."/>
            <person name="Kalinowski J."/>
            <person name="Ruckert C."/>
        </authorList>
    </citation>
    <scope>NUCLEOTIDE SEQUENCE</scope>
    <source>
        <strain evidence="11">JCM 19831</strain>
    </source>
</reference>
<dbReference type="GO" id="GO:0005524">
    <property type="term" value="F:ATP binding"/>
    <property type="evidence" value="ECO:0007669"/>
    <property type="project" value="UniProtKB-KW"/>
</dbReference>
<dbReference type="SUPFAM" id="SSF55874">
    <property type="entry name" value="ATPase domain of HSP90 chaperone/DNA topoisomerase II/histidine kinase"/>
    <property type="match status" value="1"/>
</dbReference>
<dbReference type="SMART" id="SM00387">
    <property type="entry name" value="HATPase_c"/>
    <property type="match status" value="1"/>
</dbReference>
<organism evidence="11 12">
    <name type="scientific">Dactylosporangium sucinum</name>
    <dbReference type="NCBI Taxonomy" id="1424081"/>
    <lineage>
        <taxon>Bacteria</taxon>
        <taxon>Bacillati</taxon>
        <taxon>Actinomycetota</taxon>
        <taxon>Actinomycetes</taxon>
        <taxon>Micromonosporales</taxon>
        <taxon>Micromonosporaceae</taxon>
        <taxon>Dactylosporangium</taxon>
    </lineage>
</organism>
<reference evidence="11" key="2">
    <citation type="submission" date="2020-09" db="EMBL/GenBank/DDBJ databases">
        <authorList>
            <person name="Sun Q."/>
            <person name="Ohkuma M."/>
        </authorList>
    </citation>
    <scope>NUCLEOTIDE SEQUENCE</scope>
    <source>
        <strain evidence="11">JCM 19831</strain>
    </source>
</reference>
<proteinExistence type="predicted"/>
<dbReference type="Gene3D" id="1.20.5.1930">
    <property type="match status" value="1"/>
</dbReference>
<evidence type="ECO:0000259" key="10">
    <source>
        <dbReference type="SMART" id="SM00387"/>
    </source>
</evidence>
<keyword evidence="8" id="KW-0902">Two-component regulatory system</keyword>
<dbReference type="RefSeq" id="WP_190252982.1">
    <property type="nucleotide sequence ID" value="NZ_BMPI01000029.1"/>
</dbReference>
<feature type="transmembrane region" description="Helical" evidence="9">
    <location>
        <begin position="132"/>
        <end position="152"/>
    </location>
</feature>
<dbReference type="InterPro" id="IPR036890">
    <property type="entry name" value="HATPase_C_sf"/>
</dbReference>
<dbReference type="Pfam" id="PF02518">
    <property type="entry name" value="HATPase_c"/>
    <property type="match status" value="1"/>
</dbReference>
<keyword evidence="3" id="KW-0597">Phosphoprotein</keyword>
<evidence type="ECO:0000256" key="1">
    <source>
        <dbReference type="ARBA" id="ARBA00000085"/>
    </source>
</evidence>
<keyword evidence="7" id="KW-0067">ATP-binding</keyword>
<evidence type="ECO:0000313" key="11">
    <source>
        <dbReference type="EMBL" id="GGM47212.1"/>
    </source>
</evidence>
<evidence type="ECO:0000256" key="7">
    <source>
        <dbReference type="ARBA" id="ARBA00022840"/>
    </source>
</evidence>
<dbReference type="PANTHER" id="PTHR24421">
    <property type="entry name" value="NITRATE/NITRITE SENSOR PROTEIN NARX-RELATED"/>
    <property type="match status" value="1"/>
</dbReference>
<evidence type="ECO:0000313" key="12">
    <source>
        <dbReference type="Proteomes" id="UP000642070"/>
    </source>
</evidence>
<feature type="transmembrane region" description="Helical" evidence="9">
    <location>
        <begin position="99"/>
        <end position="120"/>
    </location>
</feature>
<dbReference type="EC" id="2.7.13.3" evidence="2"/>
<dbReference type="GO" id="GO:0016020">
    <property type="term" value="C:membrane"/>
    <property type="evidence" value="ECO:0007669"/>
    <property type="project" value="InterPro"/>
</dbReference>
<keyword evidence="5" id="KW-0547">Nucleotide-binding</keyword>
<keyword evidence="6" id="KW-0418">Kinase</keyword>
<feature type="domain" description="Histidine kinase/HSP90-like ATPase" evidence="10">
    <location>
        <begin position="279"/>
        <end position="374"/>
    </location>
</feature>
<evidence type="ECO:0000256" key="2">
    <source>
        <dbReference type="ARBA" id="ARBA00012438"/>
    </source>
</evidence>
<evidence type="ECO:0000256" key="6">
    <source>
        <dbReference type="ARBA" id="ARBA00022777"/>
    </source>
</evidence>